<dbReference type="PANTHER" id="PTHR43872:SF1">
    <property type="entry name" value="MONOOXYGENASE, PUTATIVE (AFU_ORTHOLOGUE AFUA_8G02570)-RELATED"/>
    <property type="match status" value="1"/>
</dbReference>
<comment type="caution">
    <text evidence="8">The sequence shown here is derived from an EMBL/GenBank/DDBJ whole genome shotgun (WGS) entry which is preliminary data.</text>
</comment>
<dbReference type="Gene3D" id="3.50.50.60">
    <property type="entry name" value="FAD/NAD(P)-binding domain"/>
    <property type="match status" value="1"/>
</dbReference>
<accession>A0A9X1SS88</accession>
<keyword evidence="6" id="KW-0560">Oxidoreductase</keyword>
<evidence type="ECO:0000256" key="4">
    <source>
        <dbReference type="ARBA" id="ARBA00022827"/>
    </source>
</evidence>
<sequence length="485" mass="53633">MPEPSPSATAESYWDVLVVGAGLAGIGTACHLERELPGLSYAVLESRAVSGGTWDLFRYPGVRSDSDMFSLSYSFRPWSSRRSIADGASVLHYLRQSAQEYGVSAKIRYRHRVVSASWCSARALWSVLAEMEDGSTRTLRCRFLCLSTGYYDYADPYLPEFPGQEQYQGRIVHPQLWPDDLDWTGEDVVVIGSGATAVSLVPALAPAARSLTMLQRSPSYVISLPQRHSSRASFVPAKTARRRRRRAVATVSAFWHLCRLAPSLTSRWLRDQVRPLLPEGYPMQHFTPRYNPWDQRLCVVPNADLFTAISAGDAEIVTGEIASFTENGIELTNGRVLPASLVVAATGLRVKLLGGIALDLDGSPVDPAEKVAYKGTLLTDVPNLAFSIGYDNASWTLKTELSARFVVRVLRHMQAHGYRAAVAKPPPTAHRTPLMTLTSGYINRAGHLIPTQGRRWPWRTYSSYGLDALLMRMTPVDGEGLDFTR</sequence>
<name>A0A9X1SS88_9ACTN</name>
<evidence type="ECO:0000256" key="3">
    <source>
        <dbReference type="ARBA" id="ARBA00022630"/>
    </source>
</evidence>
<keyword evidence="3" id="KW-0285">Flavoprotein</keyword>
<keyword evidence="9" id="KW-1185">Reference proteome</keyword>
<evidence type="ECO:0000256" key="2">
    <source>
        <dbReference type="ARBA" id="ARBA00010139"/>
    </source>
</evidence>
<dbReference type="RefSeq" id="WP_231439254.1">
    <property type="nucleotide sequence ID" value="NZ_JAJOMB010000002.1"/>
</dbReference>
<organism evidence="8 9">
    <name type="scientific">Kineosporia babensis</name>
    <dbReference type="NCBI Taxonomy" id="499548"/>
    <lineage>
        <taxon>Bacteria</taxon>
        <taxon>Bacillati</taxon>
        <taxon>Actinomycetota</taxon>
        <taxon>Actinomycetes</taxon>
        <taxon>Kineosporiales</taxon>
        <taxon>Kineosporiaceae</taxon>
        <taxon>Kineosporia</taxon>
    </lineage>
</organism>
<keyword evidence="4" id="KW-0274">FAD</keyword>
<proteinExistence type="inferred from homology"/>
<evidence type="ECO:0000256" key="6">
    <source>
        <dbReference type="ARBA" id="ARBA00023002"/>
    </source>
</evidence>
<dbReference type="FunFam" id="3.50.50.60:FF:000228">
    <property type="entry name" value="FAD-containing monooxygenase EthA"/>
    <property type="match status" value="1"/>
</dbReference>
<gene>
    <name evidence="8" type="ORF">LR394_05430</name>
</gene>
<reference evidence="8" key="1">
    <citation type="submission" date="2021-11" db="EMBL/GenBank/DDBJ databases">
        <title>Streptomyces corallinus and Kineosporia corallina sp. nov., two new coral-derived marine actinobacteria.</title>
        <authorList>
            <person name="Buangrab K."/>
            <person name="Sutthacheep M."/>
            <person name="Yeemin T."/>
            <person name="Harunari E."/>
            <person name="Igarashi Y."/>
            <person name="Sripreechasak P."/>
            <person name="Kanchanasin P."/>
            <person name="Tanasupawat S."/>
            <person name="Phongsopitanun W."/>
        </authorList>
    </citation>
    <scope>NUCLEOTIDE SEQUENCE</scope>
    <source>
        <strain evidence="8">JCM 31032</strain>
    </source>
</reference>
<dbReference type="EMBL" id="JAJOMB010000002">
    <property type="protein sequence ID" value="MCD5310329.1"/>
    <property type="molecule type" value="Genomic_DNA"/>
</dbReference>
<evidence type="ECO:0000313" key="9">
    <source>
        <dbReference type="Proteomes" id="UP001138997"/>
    </source>
</evidence>
<keyword evidence="5" id="KW-0521">NADP</keyword>
<dbReference type="PANTHER" id="PTHR43872">
    <property type="entry name" value="MONOOXYGENASE, PUTATIVE (AFU_ORTHOLOGUE AFUA_8G02570)-RELATED"/>
    <property type="match status" value="1"/>
</dbReference>
<keyword evidence="7" id="KW-0503">Monooxygenase</keyword>
<comment type="cofactor">
    <cofactor evidence="1">
        <name>FAD</name>
        <dbReference type="ChEBI" id="CHEBI:57692"/>
    </cofactor>
</comment>
<dbReference type="AlphaFoldDB" id="A0A9X1SS88"/>
<dbReference type="InterPro" id="IPR051820">
    <property type="entry name" value="FAD-binding_MO"/>
</dbReference>
<evidence type="ECO:0000313" key="8">
    <source>
        <dbReference type="EMBL" id="MCD5310329.1"/>
    </source>
</evidence>
<evidence type="ECO:0000256" key="1">
    <source>
        <dbReference type="ARBA" id="ARBA00001974"/>
    </source>
</evidence>
<protein>
    <submittedName>
        <fullName evidence="8">NAD(P)/FAD-dependent oxidoreductase</fullName>
    </submittedName>
</protein>
<dbReference type="GO" id="GO:0004497">
    <property type="term" value="F:monooxygenase activity"/>
    <property type="evidence" value="ECO:0007669"/>
    <property type="project" value="UniProtKB-KW"/>
</dbReference>
<dbReference type="Pfam" id="PF13738">
    <property type="entry name" value="Pyr_redox_3"/>
    <property type="match status" value="1"/>
</dbReference>
<dbReference type="Proteomes" id="UP001138997">
    <property type="component" value="Unassembled WGS sequence"/>
</dbReference>
<comment type="similarity">
    <text evidence="2">Belongs to the FAD-binding monooxygenase family.</text>
</comment>
<evidence type="ECO:0000256" key="5">
    <source>
        <dbReference type="ARBA" id="ARBA00022857"/>
    </source>
</evidence>
<dbReference type="SUPFAM" id="SSF51905">
    <property type="entry name" value="FAD/NAD(P)-binding domain"/>
    <property type="match status" value="1"/>
</dbReference>
<dbReference type="InterPro" id="IPR036188">
    <property type="entry name" value="FAD/NAD-bd_sf"/>
</dbReference>
<evidence type="ECO:0000256" key="7">
    <source>
        <dbReference type="ARBA" id="ARBA00023033"/>
    </source>
</evidence>